<dbReference type="Gene3D" id="1.20.1560.10">
    <property type="entry name" value="ABC transporter type 1, transmembrane domain"/>
    <property type="match status" value="1"/>
</dbReference>
<dbReference type="SUPFAM" id="SSF90123">
    <property type="entry name" value="ABC transporter transmembrane region"/>
    <property type="match status" value="1"/>
</dbReference>
<proteinExistence type="predicted"/>
<keyword evidence="11" id="KW-1185">Reference proteome</keyword>
<evidence type="ECO:0000256" key="1">
    <source>
        <dbReference type="ARBA" id="ARBA00004651"/>
    </source>
</evidence>
<organism evidence="10 11">
    <name type="scientific">Stenotrophomonas ginsengisoli</name>
    <dbReference type="NCBI Taxonomy" id="336566"/>
    <lineage>
        <taxon>Bacteria</taxon>
        <taxon>Pseudomonadati</taxon>
        <taxon>Pseudomonadota</taxon>
        <taxon>Gammaproteobacteria</taxon>
        <taxon>Lysobacterales</taxon>
        <taxon>Lysobacteraceae</taxon>
        <taxon>Stenotrophomonas</taxon>
    </lineage>
</organism>
<dbReference type="Proteomes" id="UP000050956">
    <property type="component" value="Unassembled WGS sequence"/>
</dbReference>
<dbReference type="AlphaFoldDB" id="A0A0R0D7C5"/>
<evidence type="ECO:0000313" key="10">
    <source>
        <dbReference type="EMBL" id="KRG78173.1"/>
    </source>
</evidence>
<dbReference type="EMBL" id="LDJM01000012">
    <property type="protein sequence ID" value="KRG78173.1"/>
    <property type="molecule type" value="Genomic_DNA"/>
</dbReference>
<comment type="subcellular location">
    <subcellularLocation>
        <location evidence="1">Cell membrane</location>
        <topology evidence="1">Multi-pass membrane protein</topology>
    </subcellularLocation>
</comment>
<evidence type="ECO:0000256" key="4">
    <source>
        <dbReference type="ARBA" id="ARBA00022840"/>
    </source>
</evidence>
<reference evidence="10 11" key="1">
    <citation type="submission" date="2015-05" db="EMBL/GenBank/DDBJ databases">
        <title>Genome sequencing and analysis of members of genus Stenotrophomonas.</title>
        <authorList>
            <person name="Patil P.P."/>
            <person name="Midha S."/>
            <person name="Patil P.B."/>
        </authorList>
    </citation>
    <scope>NUCLEOTIDE SEQUENCE [LARGE SCALE GENOMIC DNA]</scope>
    <source>
        <strain evidence="10 11">DSM 24757</strain>
    </source>
</reference>
<dbReference type="PANTHER" id="PTHR24221:SF590">
    <property type="entry name" value="COMPONENT LINKED WITH THE ASSEMBLY OF CYTOCHROME' TRANSPORT TRANSMEMBRANE ATP-BINDING PROTEIN ABC TRANSPORTER CYDD-RELATED"/>
    <property type="match status" value="1"/>
</dbReference>
<evidence type="ECO:0000256" key="6">
    <source>
        <dbReference type="ARBA" id="ARBA00023136"/>
    </source>
</evidence>
<dbReference type="GO" id="GO:0016887">
    <property type="term" value="F:ATP hydrolysis activity"/>
    <property type="evidence" value="ECO:0007669"/>
    <property type="project" value="InterPro"/>
</dbReference>
<dbReference type="InterPro" id="IPR014223">
    <property type="entry name" value="ABC_CydC/D"/>
</dbReference>
<protein>
    <submittedName>
        <fullName evidence="10">ABC transporter ATP-binding protein</fullName>
    </submittedName>
</protein>
<dbReference type="PROSITE" id="PS00211">
    <property type="entry name" value="ABC_TRANSPORTER_1"/>
    <property type="match status" value="1"/>
</dbReference>
<dbReference type="NCBIfam" id="TIGR02868">
    <property type="entry name" value="CydC"/>
    <property type="match status" value="1"/>
</dbReference>
<dbReference type="InterPro" id="IPR039421">
    <property type="entry name" value="Type_1_exporter"/>
</dbReference>
<sequence length="566" mass="59228">MSQQDINRWQGQPLSAVFAAHRARLLGAVVLFSVTMVAGTALLGLSGGFLTASALAGLAGLGATFNFFSPSAGIRALTMARIVSRYFEKLLGHDATLRIARDLRVWFFARALPLAPGKLGNTRTGELLARLMGDIGEVDGLFVRAIGPLLAMGVVSVAALLAAVLVYPPAAALLALMALLIGTAIPLLAVRGGKAGETERAQRRASLRTLAFEGLEGAADLLAQQAQGRWIVQVDEAARKVAASDRRRRRRLLSAQLLHGLCAGAGLVAMLALALHGHASAGLAPALAASLVFMTVALLELWAGAGLAWQALVAGRVSAGRLQAIVEQAPAVAEPATATVLANAGQAATLRLHDIVFSWPGQQRRVLDGLDLDIAPGQRVAIGGDSGSGKSTLSLLILRQADPQAGQIQFNGQDIASLSLAQWHQQLAWMPQGAPIFAGTLAENLRLGDAGASDAQLWQVLQRVRLDGWAQDNGGLETWVGENGATLSGGQARRLALARALLRPGPLVLLDEPTEGLDVDTAHALLLDLPAALAGRSLLMISHDVLPPGVVDVQYRLREGRLQPLG</sequence>
<dbReference type="GO" id="GO:0034775">
    <property type="term" value="P:glutathione transmembrane transport"/>
    <property type="evidence" value="ECO:0007669"/>
    <property type="project" value="InterPro"/>
</dbReference>
<comment type="caution">
    <text evidence="10">The sequence shown here is derived from an EMBL/GenBank/DDBJ whole genome shotgun (WGS) entry which is preliminary data.</text>
</comment>
<keyword evidence="6 7" id="KW-0472">Membrane</keyword>
<dbReference type="STRING" id="336566.ABB30_05545"/>
<evidence type="ECO:0000259" key="9">
    <source>
        <dbReference type="PROSITE" id="PS50929"/>
    </source>
</evidence>
<dbReference type="InterPro" id="IPR003439">
    <property type="entry name" value="ABC_transporter-like_ATP-bd"/>
</dbReference>
<dbReference type="SUPFAM" id="SSF52540">
    <property type="entry name" value="P-loop containing nucleoside triphosphate hydrolases"/>
    <property type="match status" value="1"/>
</dbReference>
<feature type="transmembrane region" description="Helical" evidence="7">
    <location>
        <begin position="141"/>
        <end position="164"/>
    </location>
</feature>
<feature type="transmembrane region" description="Helical" evidence="7">
    <location>
        <begin position="49"/>
        <end position="69"/>
    </location>
</feature>
<accession>A0A0R0D7C5</accession>
<feature type="domain" description="ABC transporter" evidence="8">
    <location>
        <begin position="350"/>
        <end position="566"/>
    </location>
</feature>
<dbReference type="GO" id="GO:0005886">
    <property type="term" value="C:plasma membrane"/>
    <property type="evidence" value="ECO:0007669"/>
    <property type="project" value="UniProtKB-SubCell"/>
</dbReference>
<dbReference type="PATRIC" id="fig|336566.3.peg.450"/>
<dbReference type="InterPro" id="IPR011527">
    <property type="entry name" value="ABC1_TM_dom"/>
</dbReference>
<evidence type="ECO:0000256" key="3">
    <source>
        <dbReference type="ARBA" id="ARBA00022741"/>
    </source>
</evidence>
<feature type="transmembrane region" description="Helical" evidence="7">
    <location>
        <begin position="287"/>
        <end position="312"/>
    </location>
</feature>
<dbReference type="CDD" id="cd03228">
    <property type="entry name" value="ABCC_MRP_Like"/>
    <property type="match status" value="1"/>
</dbReference>
<dbReference type="SMART" id="SM00382">
    <property type="entry name" value="AAA"/>
    <property type="match status" value="1"/>
</dbReference>
<dbReference type="Pfam" id="PF00005">
    <property type="entry name" value="ABC_tran"/>
    <property type="match status" value="1"/>
</dbReference>
<keyword evidence="2 7" id="KW-0812">Transmembrane</keyword>
<dbReference type="GO" id="GO:0005524">
    <property type="term" value="F:ATP binding"/>
    <property type="evidence" value="ECO:0007669"/>
    <property type="project" value="UniProtKB-KW"/>
</dbReference>
<dbReference type="PANTHER" id="PTHR24221">
    <property type="entry name" value="ATP-BINDING CASSETTE SUB-FAMILY B"/>
    <property type="match status" value="1"/>
</dbReference>
<dbReference type="GO" id="GO:0140359">
    <property type="term" value="F:ABC-type transporter activity"/>
    <property type="evidence" value="ECO:0007669"/>
    <property type="project" value="InterPro"/>
</dbReference>
<dbReference type="InterPro" id="IPR027417">
    <property type="entry name" value="P-loop_NTPase"/>
</dbReference>
<dbReference type="RefSeq" id="WP_057637308.1">
    <property type="nucleotide sequence ID" value="NZ_LDJM01000012.1"/>
</dbReference>
<dbReference type="InterPro" id="IPR017871">
    <property type="entry name" value="ABC_transporter-like_CS"/>
</dbReference>
<keyword evidence="4 10" id="KW-0067">ATP-binding</keyword>
<evidence type="ECO:0000313" key="11">
    <source>
        <dbReference type="Proteomes" id="UP000050956"/>
    </source>
</evidence>
<gene>
    <name evidence="10" type="ORF">ABB30_05545</name>
</gene>
<dbReference type="GO" id="GO:0045454">
    <property type="term" value="P:cell redox homeostasis"/>
    <property type="evidence" value="ECO:0007669"/>
    <property type="project" value="InterPro"/>
</dbReference>
<feature type="transmembrane region" description="Helical" evidence="7">
    <location>
        <begin position="170"/>
        <end position="190"/>
    </location>
</feature>
<feature type="transmembrane region" description="Helical" evidence="7">
    <location>
        <begin position="257"/>
        <end position="275"/>
    </location>
</feature>
<keyword evidence="5 7" id="KW-1133">Transmembrane helix</keyword>
<dbReference type="InterPro" id="IPR003593">
    <property type="entry name" value="AAA+_ATPase"/>
</dbReference>
<evidence type="ECO:0000256" key="5">
    <source>
        <dbReference type="ARBA" id="ARBA00022989"/>
    </source>
</evidence>
<evidence type="ECO:0000256" key="2">
    <source>
        <dbReference type="ARBA" id="ARBA00022692"/>
    </source>
</evidence>
<dbReference type="InterPro" id="IPR036640">
    <property type="entry name" value="ABC1_TM_sf"/>
</dbReference>
<feature type="transmembrane region" description="Helical" evidence="7">
    <location>
        <begin position="25"/>
        <end position="43"/>
    </location>
</feature>
<dbReference type="Gene3D" id="3.40.50.300">
    <property type="entry name" value="P-loop containing nucleotide triphosphate hydrolases"/>
    <property type="match status" value="1"/>
</dbReference>
<feature type="domain" description="ABC transmembrane type-1" evidence="9">
    <location>
        <begin position="31"/>
        <end position="301"/>
    </location>
</feature>
<evidence type="ECO:0000256" key="7">
    <source>
        <dbReference type="SAM" id="Phobius"/>
    </source>
</evidence>
<dbReference type="Pfam" id="PF00664">
    <property type="entry name" value="ABC_membrane"/>
    <property type="match status" value="1"/>
</dbReference>
<keyword evidence="3" id="KW-0547">Nucleotide-binding</keyword>
<dbReference type="OrthoDB" id="9802264at2"/>
<dbReference type="PROSITE" id="PS50893">
    <property type="entry name" value="ABC_TRANSPORTER_2"/>
    <property type="match status" value="1"/>
</dbReference>
<name>A0A0R0D7C5_9GAMM</name>
<evidence type="ECO:0000259" key="8">
    <source>
        <dbReference type="PROSITE" id="PS50893"/>
    </source>
</evidence>
<dbReference type="PROSITE" id="PS50929">
    <property type="entry name" value="ABC_TM1F"/>
    <property type="match status" value="1"/>
</dbReference>